<evidence type="ECO:0000256" key="10">
    <source>
        <dbReference type="ARBA" id="ARBA00022989"/>
    </source>
</evidence>
<protein>
    <recommendedName>
        <fullName evidence="3">Store-operated calcium entry-associated regulatory factor</fullName>
    </recommendedName>
    <alternativeName>
        <fullName evidence="13">Transmembrane protein 66</fullName>
    </alternativeName>
</protein>
<evidence type="ECO:0000313" key="17">
    <source>
        <dbReference type="EMBL" id="KAK9416188.1"/>
    </source>
</evidence>
<feature type="compositionally biased region" description="Gly residues" evidence="14">
    <location>
        <begin position="308"/>
        <end position="321"/>
    </location>
</feature>
<keyword evidence="9" id="KW-0106">Calcium</keyword>
<comment type="subcellular location">
    <subcellularLocation>
        <location evidence="1">Endoplasmic reticulum membrane</location>
        <topology evidence="1">Single-pass type I membrane protein</topology>
    </subcellularLocation>
</comment>
<evidence type="ECO:0000256" key="1">
    <source>
        <dbReference type="ARBA" id="ARBA00004115"/>
    </source>
</evidence>
<sequence length="349" mass="36198">MAPTRTTINMINMHIPSLPLLSILTTLLALSSLASPSLAATKPKNAILLSEVQSLTLRAGAKTAHRRTSAVPQLKCISKPNICKLHEVDLMRCTNQGSGYSTEDIQWSCTAALPSTLKLGSTDVICEGYMGPDDDYVLKGSCGVEYRLVLTEEGERKHPALANGGGWGWSDKPTPKPAGGSKEEQLDWSGIIFITIFVAVLAWMVYSACVAGTANQTRNGTRRPRNGGGGGNGGGWGPGGGGGGFGGWGNDDPPPPYPGTKPGGSSSQQGWRPGFFSGAATGAAAGYFAGSRASRQQQQRDYGSSRYGNGGSGSSWFGGGSPSSSSSNNDSSSSSARYESTGFGGTSRR</sequence>
<evidence type="ECO:0000256" key="14">
    <source>
        <dbReference type="SAM" id="MobiDB-lite"/>
    </source>
</evidence>
<keyword evidence="7 16" id="KW-0732">Signal</keyword>
<comment type="caution">
    <text evidence="17">The sequence shown here is derived from an EMBL/GenBank/DDBJ whole genome shotgun (WGS) entry which is preliminary data.</text>
</comment>
<keyword evidence="12 15" id="KW-0472">Membrane</keyword>
<feature type="compositionally biased region" description="Gly residues" evidence="14">
    <location>
        <begin position="226"/>
        <end position="249"/>
    </location>
</feature>
<feature type="compositionally biased region" description="Low complexity" evidence="14">
    <location>
        <begin position="274"/>
        <end position="307"/>
    </location>
</feature>
<evidence type="ECO:0000256" key="9">
    <source>
        <dbReference type="ARBA" id="ARBA00022837"/>
    </source>
</evidence>
<dbReference type="Proteomes" id="UP001408356">
    <property type="component" value="Unassembled WGS sequence"/>
</dbReference>
<evidence type="ECO:0000256" key="12">
    <source>
        <dbReference type="ARBA" id="ARBA00023136"/>
    </source>
</evidence>
<evidence type="ECO:0000256" key="13">
    <source>
        <dbReference type="ARBA" id="ARBA00031116"/>
    </source>
</evidence>
<evidence type="ECO:0000256" key="2">
    <source>
        <dbReference type="ARBA" id="ARBA00006833"/>
    </source>
</evidence>
<dbReference type="Pfam" id="PF06682">
    <property type="entry name" value="SARAF"/>
    <property type="match status" value="1"/>
</dbReference>
<feature type="signal peptide" evidence="16">
    <location>
        <begin position="1"/>
        <end position="39"/>
    </location>
</feature>
<keyword evidence="6 15" id="KW-0812">Transmembrane</keyword>
<feature type="region of interest" description="Disordered" evidence="14">
    <location>
        <begin position="159"/>
        <end position="183"/>
    </location>
</feature>
<evidence type="ECO:0000256" key="5">
    <source>
        <dbReference type="ARBA" id="ARBA00022568"/>
    </source>
</evidence>
<comment type="similarity">
    <text evidence="2">Belongs to the SARAF family.</text>
</comment>
<dbReference type="PANTHER" id="PTHR15929">
    <property type="entry name" value="STORE-OPERATED CALCIUM ENTRY-ASSOCIATED REGULATORY FACTOR"/>
    <property type="match status" value="1"/>
</dbReference>
<evidence type="ECO:0000256" key="11">
    <source>
        <dbReference type="ARBA" id="ARBA00023065"/>
    </source>
</evidence>
<reference evidence="17 18" key="1">
    <citation type="journal article" date="2024" name="J. Plant Pathol.">
        <title>Sequence and assembly of the genome of Seiridium unicorne, isolate CBS 538.82, causal agent of cypress canker disease.</title>
        <authorList>
            <person name="Scali E."/>
            <person name="Rocca G.D."/>
            <person name="Danti R."/>
            <person name="Garbelotto M."/>
            <person name="Barberini S."/>
            <person name="Baroncelli R."/>
            <person name="Emiliani G."/>
        </authorList>
    </citation>
    <scope>NUCLEOTIDE SEQUENCE [LARGE SCALE GENOMIC DNA]</scope>
    <source>
        <strain evidence="17 18">BM-138-508</strain>
    </source>
</reference>
<evidence type="ECO:0000256" key="8">
    <source>
        <dbReference type="ARBA" id="ARBA00022824"/>
    </source>
</evidence>
<proteinExistence type="inferred from homology"/>
<gene>
    <name evidence="17" type="ORF">SUNI508_09768</name>
</gene>
<feature type="compositionally biased region" description="Low complexity" evidence="14">
    <location>
        <begin position="322"/>
        <end position="335"/>
    </location>
</feature>
<dbReference type="InterPro" id="IPR009567">
    <property type="entry name" value="SARAF"/>
</dbReference>
<feature type="region of interest" description="Disordered" evidence="14">
    <location>
        <begin position="216"/>
        <end position="349"/>
    </location>
</feature>
<evidence type="ECO:0000256" key="7">
    <source>
        <dbReference type="ARBA" id="ARBA00022729"/>
    </source>
</evidence>
<evidence type="ECO:0000256" key="6">
    <source>
        <dbReference type="ARBA" id="ARBA00022692"/>
    </source>
</evidence>
<keyword evidence="10 15" id="KW-1133">Transmembrane helix</keyword>
<keyword evidence="4" id="KW-0813">Transport</keyword>
<evidence type="ECO:0000256" key="4">
    <source>
        <dbReference type="ARBA" id="ARBA00022448"/>
    </source>
</evidence>
<keyword evidence="18" id="KW-1185">Reference proteome</keyword>
<feature type="chain" id="PRO_5046973686" description="Store-operated calcium entry-associated regulatory factor" evidence="16">
    <location>
        <begin position="40"/>
        <end position="349"/>
    </location>
</feature>
<organism evidence="17 18">
    <name type="scientific">Seiridium unicorne</name>
    <dbReference type="NCBI Taxonomy" id="138068"/>
    <lineage>
        <taxon>Eukaryota</taxon>
        <taxon>Fungi</taxon>
        <taxon>Dikarya</taxon>
        <taxon>Ascomycota</taxon>
        <taxon>Pezizomycotina</taxon>
        <taxon>Sordariomycetes</taxon>
        <taxon>Xylariomycetidae</taxon>
        <taxon>Amphisphaeriales</taxon>
        <taxon>Sporocadaceae</taxon>
        <taxon>Seiridium</taxon>
    </lineage>
</organism>
<accession>A0ABR2UNU8</accession>
<evidence type="ECO:0000256" key="16">
    <source>
        <dbReference type="SAM" id="SignalP"/>
    </source>
</evidence>
<feature type="transmembrane region" description="Helical" evidence="15">
    <location>
        <begin position="191"/>
        <end position="214"/>
    </location>
</feature>
<dbReference type="PANTHER" id="PTHR15929:SF0">
    <property type="entry name" value="STORE-OPERATED CALCIUM ENTRY-ASSOCIATED REGULATORY FACTOR"/>
    <property type="match status" value="1"/>
</dbReference>
<evidence type="ECO:0000256" key="3">
    <source>
        <dbReference type="ARBA" id="ARBA00016584"/>
    </source>
</evidence>
<evidence type="ECO:0000313" key="18">
    <source>
        <dbReference type="Proteomes" id="UP001408356"/>
    </source>
</evidence>
<keyword evidence="8" id="KW-0256">Endoplasmic reticulum</keyword>
<keyword evidence="5" id="KW-0109">Calcium transport</keyword>
<dbReference type="EMBL" id="JARVKF010000408">
    <property type="protein sequence ID" value="KAK9416188.1"/>
    <property type="molecule type" value="Genomic_DNA"/>
</dbReference>
<keyword evidence="11" id="KW-0406">Ion transport</keyword>
<evidence type="ECO:0000256" key="15">
    <source>
        <dbReference type="SAM" id="Phobius"/>
    </source>
</evidence>
<name>A0ABR2UNU8_9PEZI</name>